<dbReference type="Proteomes" id="UP000193642">
    <property type="component" value="Unassembled WGS sequence"/>
</dbReference>
<dbReference type="Gene3D" id="3.80.10.10">
    <property type="entry name" value="Ribonuclease Inhibitor"/>
    <property type="match status" value="1"/>
</dbReference>
<comment type="caution">
    <text evidence="10">The sequence shown here is derived from an EMBL/GenBank/DDBJ whole genome shotgun (WGS) entry which is preliminary data.</text>
</comment>
<evidence type="ECO:0000256" key="3">
    <source>
        <dbReference type="ARBA" id="ARBA00022614"/>
    </source>
</evidence>
<dbReference type="InterPro" id="IPR032675">
    <property type="entry name" value="LRR_dom_sf"/>
</dbReference>
<name>A0A1Y2CQQ1_9FUNG</name>
<gene>
    <name evidence="10" type="ORF">BCR33DRAFT_713714</name>
</gene>
<evidence type="ECO:0000256" key="1">
    <source>
        <dbReference type="ARBA" id="ARBA00004236"/>
    </source>
</evidence>
<dbReference type="SUPFAM" id="SSF81383">
    <property type="entry name" value="F-box domain"/>
    <property type="match status" value="1"/>
</dbReference>
<protein>
    <submittedName>
        <fullName evidence="10">L domain-like protein</fullName>
    </submittedName>
</protein>
<sequence>MTLFIDLPFELLVAVLAYIGPREALRLSSVCSRLKTVLYSIEWAAETLACHVSPHIKRTFLLANHDLLFLNGPPQLQTTYARMYLMPLGIIVWSGSDIGYKAGSAALPAALCSLTNLTILTLSACKRVGSIPSELKNLKLLRALDFSNNQLSGLIPSDIGSLVNLEYLILSNNEFEGPIPSSLANLKGLTKLLLNGNKLEGHLPEFLGQLKSLQQLALCGNRLEGNIPSSFGQLSQLVLLDLSHNSLSGRIPRELKNLEKLTSLCLNDNHLIGDIPVEITRLHNLKINVSNNLLRQDLTSGIQLHEALGLVLGIVLVLDGVFNFLGR</sequence>
<dbReference type="InterPro" id="IPR001810">
    <property type="entry name" value="F-box_dom"/>
</dbReference>
<evidence type="ECO:0000256" key="7">
    <source>
        <dbReference type="SAM" id="Phobius"/>
    </source>
</evidence>
<dbReference type="OrthoDB" id="660555at2759"/>
<feature type="signal peptide" evidence="8">
    <location>
        <begin position="1"/>
        <end position="24"/>
    </location>
</feature>
<feature type="transmembrane region" description="Helical" evidence="7">
    <location>
        <begin position="307"/>
        <end position="325"/>
    </location>
</feature>
<keyword evidence="6 7" id="KW-0472">Membrane</keyword>
<keyword evidence="7" id="KW-0812">Transmembrane</keyword>
<evidence type="ECO:0000259" key="9">
    <source>
        <dbReference type="PROSITE" id="PS50181"/>
    </source>
</evidence>
<reference evidence="10 11" key="1">
    <citation type="submission" date="2016-07" db="EMBL/GenBank/DDBJ databases">
        <title>Pervasive Adenine N6-methylation of Active Genes in Fungi.</title>
        <authorList>
            <consortium name="DOE Joint Genome Institute"/>
            <person name="Mondo S.J."/>
            <person name="Dannebaum R.O."/>
            <person name="Kuo R.C."/>
            <person name="Labutti K."/>
            <person name="Haridas S."/>
            <person name="Kuo A."/>
            <person name="Salamov A."/>
            <person name="Ahrendt S.R."/>
            <person name="Lipzen A."/>
            <person name="Sullivan W."/>
            <person name="Andreopoulos W.B."/>
            <person name="Clum A."/>
            <person name="Lindquist E."/>
            <person name="Daum C."/>
            <person name="Ramamoorthy G.K."/>
            <person name="Gryganskyi A."/>
            <person name="Culley D."/>
            <person name="Magnuson J.K."/>
            <person name="James T.Y."/>
            <person name="O'Malley M.A."/>
            <person name="Stajich J.E."/>
            <person name="Spatafora J.W."/>
            <person name="Visel A."/>
            <person name="Grigoriev I.V."/>
        </authorList>
    </citation>
    <scope>NUCLEOTIDE SEQUENCE [LARGE SCALE GENOMIC DNA]</scope>
    <source>
        <strain evidence="10 11">JEL800</strain>
    </source>
</reference>
<keyword evidence="7" id="KW-1133">Transmembrane helix</keyword>
<dbReference type="Pfam" id="PF13855">
    <property type="entry name" value="LRR_8"/>
    <property type="match status" value="2"/>
</dbReference>
<dbReference type="InterPro" id="IPR036047">
    <property type="entry name" value="F-box-like_dom_sf"/>
</dbReference>
<dbReference type="SMART" id="SM00369">
    <property type="entry name" value="LRR_TYP"/>
    <property type="match status" value="5"/>
</dbReference>
<keyword evidence="2" id="KW-1003">Cell membrane</keyword>
<keyword evidence="4 8" id="KW-0732">Signal</keyword>
<evidence type="ECO:0000256" key="8">
    <source>
        <dbReference type="SAM" id="SignalP"/>
    </source>
</evidence>
<comment type="subcellular location">
    <subcellularLocation>
        <location evidence="1">Cell membrane</location>
    </subcellularLocation>
</comment>
<evidence type="ECO:0000256" key="6">
    <source>
        <dbReference type="ARBA" id="ARBA00023136"/>
    </source>
</evidence>
<dbReference type="Pfam" id="PF12937">
    <property type="entry name" value="F-box-like"/>
    <property type="match status" value="1"/>
</dbReference>
<evidence type="ECO:0000256" key="5">
    <source>
        <dbReference type="ARBA" id="ARBA00022737"/>
    </source>
</evidence>
<accession>A0A1Y2CQQ1</accession>
<proteinExistence type="predicted"/>
<keyword evidence="11" id="KW-1185">Reference proteome</keyword>
<dbReference type="EMBL" id="MCGO01000009">
    <property type="protein sequence ID" value="ORY49360.1"/>
    <property type="molecule type" value="Genomic_DNA"/>
</dbReference>
<evidence type="ECO:0000256" key="2">
    <source>
        <dbReference type="ARBA" id="ARBA00022475"/>
    </source>
</evidence>
<evidence type="ECO:0000313" key="10">
    <source>
        <dbReference type="EMBL" id="ORY49360.1"/>
    </source>
</evidence>
<dbReference type="FunFam" id="3.80.10.10:FF:000299">
    <property type="entry name" value="Piriformospora indica-insensitive protein 2"/>
    <property type="match status" value="1"/>
</dbReference>
<organism evidence="10 11">
    <name type="scientific">Rhizoclosmatium globosum</name>
    <dbReference type="NCBI Taxonomy" id="329046"/>
    <lineage>
        <taxon>Eukaryota</taxon>
        <taxon>Fungi</taxon>
        <taxon>Fungi incertae sedis</taxon>
        <taxon>Chytridiomycota</taxon>
        <taxon>Chytridiomycota incertae sedis</taxon>
        <taxon>Chytridiomycetes</taxon>
        <taxon>Chytridiales</taxon>
        <taxon>Chytriomycetaceae</taxon>
        <taxon>Rhizoclosmatium</taxon>
    </lineage>
</organism>
<dbReference type="PROSITE" id="PS50181">
    <property type="entry name" value="FBOX"/>
    <property type="match status" value="1"/>
</dbReference>
<dbReference type="InterPro" id="IPR001611">
    <property type="entry name" value="Leu-rich_rpt"/>
</dbReference>
<evidence type="ECO:0000313" key="11">
    <source>
        <dbReference type="Proteomes" id="UP000193642"/>
    </source>
</evidence>
<dbReference type="SUPFAM" id="SSF52058">
    <property type="entry name" value="L domain-like"/>
    <property type="match status" value="1"/>
</dbReference>
<feature type="domain" description="F-box" evidence="9">
    <location>
        <begin position="1"/>
        <end position="48"/>
    </location>
</feature>
<dbReference type="AlphaFoldDB" id="A0A1Y2CQQ1"/>
<dbReference type="PRINTS" id="PR00019">
    <property type="entry name" value="LEURICHRPT"/>
</dbReference>
<evidence type="ECO:0000256" key="4">
    <source>
        <dbReference type="ARBA" id="ARBA00022729"/>
    </source>
</evidence>
<dbReference type="FunFam" id="3.80.10.10:FF:000383">
    <property type="entry name" value="Leucine-rich repeat receptor protein kinase EMS1"/>
    <property type="match status" value="1"/>
</dbReference>
<feature type="chain" id="PRO_5012327500" evidence="8">
    <location>
        <begin position="25"/>
        <end position="327"/>
    </location>
</feature>
<dbReference type="Pfam" id="PF00560">
    <property type="entry name" value="LRR_1"/>
    <property type="match status" value="1"/>
</dbReference>
<dbReference type="InterPro" id="IPR003591">
    <property type="entry name" value="Leu-rich_rpt_typical-subtyp"/>
</dbReference>
<dbReference type="PANTHER" id="PTHR47988">
    <property type="entry name" value="SOMATIC EMBRYOGENESIS RECEPTOR KINASE 1"/>
    <property type="match status" value="1"/>
</dbReference>
<keyword evidence="5" id="KW-0677">Repeat</keyword>
<dbReference type="STRING" id="329046.A0A1Y2CQQ1"/>
<keyword evidence="3" id="KW-0433">Leucine-rich repeat</keyword>
<dbReference type="GO" id="GO:0005886">
    <property type="term" value="C:plasma membrane"/>
    <property type="evidence" value="ECO:0007669"/>
    <property type="project" value="UniProtKB-SubCell"/>
</dbReference>